<dbReference type="SMART" id="SM00490">
    <property type="entry name" value="HELICc"/>
    <property type="match status" value="1"/>
</dbReference>
<keyword evidence="8" id="KW-1185">Reference proteome</keyword>
<feature type="domain" description="Helicase ATP-binding" evidence="5">
    <location>
        <begin position="34"/>
        <end position="248"/>
    </location>
</feature>
<keyword evidence="7" id="KW-0378">Hydrolase</keyword>
<dbReference type="PANTHER" id="PTHR47835">
    <property type="entry name" value="HFM1, ATP DEPENDENT DNA HELICASE HOMOLOG"/>
    <property type="match status" value="1"/>
</dbReference>
<dbReference type="Gene3D" id="1.10.150.20">
    <property type="entry name" value="5' to 3' exonuclease, C-terminal subdomain"/>
    <property type="match status" value="1"/>
</dbReference>
<dbReference type="Proteomes" id="UP000243975">
    <property type="component" value="Unassembled WGS sequence"/>
</dbReference>
<evidence type="ECO:0000259" key="5">
    <source>
        <dbReference type="PROSITE" id="PS51192"/>
    </source>
</evidence>
<evidence type="ECO:0000313" key="8">
    <source>
        <dbReference type="Proteomes" id="UP000243975"/>
    </source>
</evidence>
<dbReference type="InterPro" id="IPR004179">
    <property type="entry name" value="Sec63-dom"/>
</dbReference>
<dbReference type="Pfam" id="PF00270">
    <property type="entry name" value="DEAD"/>
    <property type="match status" value="1"/>
</dbReference>
<dbReference type="InterPro" id="IPR001650">
    <property type="entry name" value="Helicase_C-like"/>
</dbReference>
<keyword evidence="3" id="KW-0067">ATP-binding</keyword>
<feature type="compositionally biased region" description="Low complexity" evidence="4">
    <location>
        <begin position="890"/>
        <end position="899"/>
    </location>
</feature>
<sequence>MDSYSLKSVSDLPDPFRSTFSFRYFNSLQSECFSACFHSDMNMVISAPTGSGKTVLFELCILRLLSKFISQEGRFIHMKGTLKTFMAARVRILLYLALSSRVKIYISPSKALVQEKLRSWNQKLGSWGINCLELTGDNESYSVRNIQEADIVLTTPEKFDAVTRFGIKDGGLSFFSDISLVLIDEVHLLNDPRGAALEAIVSRIKMISCSPQMGKSPLAHVRFLAVSATIPNIDDLAEWLMVPIQGIKRYYLIACNGWVSISANEMTLYHLYRFGEEMRPVKLTTKVFGYAPAKNDFLFEKVSGKSALVFCSTRKGAQEAAQRLSQTVMTHGYSNPFIKSRDQQERLKEASLSFGYHNGGLSPKDRNLIEGLFLNGDLQVLCTTNTLAHGINLPAHMVIIKSTQHFNKEKGIYMEYDRSMILQMCGRAGRPPFDDTGMVIIMTRRETVHLYENLLGGCELVESQLLSCVTEHLAAEVVQLTVPDITRAIEWMKCSYLRNEKKLLNDINTDKDGRLRFHILGDKGKKKRRIQTREEKLFILANDCLTGDPLAHDLSLTQDMNSVCSNGCRIAKCMKEYFIYKMNYKGALNSILLAKSLHQKLWEDSPYLLKQLPGIGMVTAKALQSMGVKSFETLSEADPRKIEMVTGRKFPFGNHIKESLLSLPPKVDMKVEEISCPNYGKSKLVMTLTRLSQSPQATKRHYADMSGRIYKVWTCFFCEVQCRVPVLKCPYSATILVTSPLQGKLTVKADLIFEEFSEDINSHIYHDHGMKKLSLPQPSNVYIVDPDNDHLPQSPTRKPQKSLKSKTEEASMPSFKLLDEDSDEGERVVENNDDDCKIITEITVFDHIREKAKSLPFLAATPSTEHPPSLETLSLIRKRTHNRQLVLNELLESSNNSSEESSEPDGGTSTRSNMLTGDTIFEHIRKKSKCFPRVDEIKSLTTKSSIPDFDFDFDLSAGAESNDQVHKGTLTILDLEAVKPKGKANNEEKSPGLAKRQSCSLATAGETDPFLGFKSVFSFL</sequence>
<evidence type="ECO:0000256" key="4">
    <source>
        <dbReference type="SAM" id="MobiDB-lite"/>
    </source>
</evidence>
<accession>A0A103YAZ2</accession>
<proteinExistence type="inferred from homology"/>
<dbReference type="Pfam" id="PF02889">
    <property type="entry name" value="Sec63"/>
    <property type="match status" value="1"/>
</dbReference>
<dbReference type="AlphaFoldDB" id="A0A103YAZ2"/>
<dbReference type="InterPro" id="IPR014001">
    <property type="entry name" value="Helicase_ATP-bd"/>
</dbReference>
<dbReference type="GO" id="GO:0043138">
    <property type="term" value="F:3'-5' DNA helicase activity"/>
    <property type="evidence" value="ECO:0007669"/>
    <property type="project" value="UniProtKB-EC"/>
</dbReference>
<dbReference type="GO" id="GO:0016787">
    <property type="term" value="F:hydrolase activity"/>
    <property type="evidence" value="ECO:0007669"/>
    <property type="project" value="UniProtKB-KW"/>
</dbReference>
<dbReference type="SMART" id="SM00487">
    <property type="entry name" value="DEXDc"/>
    <property type="match status" value="1"/>
</dbReference>
<evidence type="ECO:0000313" key="7">
    <source>
        <dbReference type="EMBL" id="KVI05756.1"/>
    </source>
</evidence>
<dbReference type="PROSITE" id="PS51192">
    <property type="entry name" value="HELICASE_ATP_BIND_1"/>
    <property type="match status" value="1"/>
</dbReference>
<dbReference type="PROSITE" id="PS51194">
    <property type="entry name" value="HELICASE_CTER"/>
    <property type="match status" value="1"/>
</dbReference>
<dbReference type="STRING" id="59895.A0A103YAZ2"/>
<comment type="caution">
    <text evidence="7">The sequence shown here is derived from an EMBL/GenBank/DDBJ whole genome shotgun (WGS) entry which is preliminary data.</text>
</comment>
<dbReference type="InterPro" id="IPR027417">
    <property type="entry name" value="P-loop_NTPase"/>
</dbReference>
<evidence type="ECO:0000256" key="2">
    <source>
        <dbReference type="ARBA" id="ARBA00022741"/>
    </source>
</evidence>
<dbReference type="Gene3D" id="3.40.50.300">
    <property type="entry name" value="P-loop containing nucleotide triphosphate hydrolases"/>
    <property type="match status" value="2"/>
</dbReference>
<dbReference type="GO" id="GO:0005524">
    <property type="term" value="F:ATP binding"/>
    <property type="evidence" value="ECO:0007669"/>
    <property type="project" value="UniProtKB-KW"/>
</dbReference>
<dbReference type="InterPro" id="IPR052247">
    <property type="entry name" value="Meiotic_Crossover_Helicase"/>
</dbReference>
<evidence type="ECO:0000256" key="3">
    <source>
        <dbReference type="ARBA" id="ARBA00022840"/>
    </source>
</evidence>
<organism evidence="7 8">
    <name type="scientific">Cynara cardunculus var. scolymus</name>
    <name type="common">Globe artichoke</name>
    <name type="synonym">Cynara scolymus</name>
    <dbReference type="NCBI Taxonomy" id="59895"/>
    <lineage>
        <taxon>Eukaryota</taxon>
        <taxon>Viridiplantae</taxon>
        <taxon>Streptophyta</taxon>
        <taxon>Embryophyta</taxon>
        <taxon>Tracheophyta</taxon>
        <taxon>Spermatophyta</taxon>
        <taxon>Magnoliopsida</taxon>
        <taxon>eudicotyledons</taxon>
        <taxon>Gunneridae</taxon>
        <taxon>Pentapetalae</taxon>
        <taxon>asterids</taxon>
        <taxon>campanulids</taxon>
        <taxon>Asterales</taxon>
        <taxon>Asteraceae</taxon>
        <taxon>Carduoideae</taxon>
        <taxon>Cardueae</taxon>
        <taxon>Carduinae</taxon>
        <taxon>Cynara</taxon>
    </lineage>
</organism>
<reference evidence="7 8" key="1">
    <citation type="journal article" date="2016" name="Sci. Rep.">
        <title>The genome sequence of the outbreeding globe artichoke constructed de novo incorporating a phase-aware low-pass sequencing strategy of F1 progeny.</title>
        <authorList>
            <person name="Scaglione D."/>
            <person name="Reyes-Chin-Wo S."/>
            <person name="Acquadro A."/>
            <person name="Froenicke L."/>
            <person name="Portis E."/>
            <person name="Beitel C."/>
            <person name="Tirone M."/>
            <person name="Mauro R."/>
            <person name="Lo Monaco A."/>
            <person name="Mauromicale G."/>
            <person name="Faccioli P."/>
            <person name="Cattivelli L."/>
            <person name="Rieseberg L."/>
            <person name="Michelmore R."/>
            <person name="Lanteri S."/>
        </authorList>
    </citation>
    <scope>NUCLEOTIDE SEQUENCE [LARGE SCALE GENOMIC DNA]</scope>
    <source>
        <strain evidence="7">2C</strain>
    </source>
</reference>
<dbReference type="SUPFAM" id="SSF52540">
    <property type="entry name" value="P-loop containing nucleoside triphosphate hydrolases"/>
    <property type="match status" value="1"/>
</dbReference>
<dbReference type="GO" id="GO:0003676">
    <property type="term" value="F:nucleic acid binding"/>
    <property type="evidence" value="ECO:0007669"/>
    <property type="project" value="InterPro"/>
</dbReference>
<dbReference type="Gene3D" id="1.10.3380.10">
    <property type="entry name" value="Sec63 N-terminal domain-like domain"/>
    <property type="match status" value="1"/>
</dbReference>
<dbReference type="OMA" id="VEEVECQ"/>
<dbReference type="SMART" id="SM00973">
    <property type="entry name" value="Sec63"/>
    <property type="match status" value="1"/>
</dbReference>
<dbReference type="PANTHER" id="PTHR47835:SF3">
    <property type="entry name" value="HELICASE FOR MEIOSIS 1"/>
    <property type="match status" value="1"/>
</dbReference>
<dbReference type="Pfam" id="PF00271">
    <property type="entry name" value="Helicase_C"/>
    <property type="match status" value="1"/>
</dbReference>
<keyword evidence="2" id="KW-0547">Nucleotide-binding</keyword>
<keyword evidence="7" id="KW-0347">Helicase</keyword>
<dbReference type="EMBL" id="LEKV01001862">
    <property type="protein sequence ID" value="KVI05756.1"/>
    <property type="molecule type" value="Genomic_DNA"/>
</dbReference>
<protein>
    <submittedName>
        <fullName evidence="7">DNA/RNA helicase, DEAD/DEAH box type, N-terminal</fullName>
    </submittedName>
</protein>
<feature type="region of interest" description="Disordered" evidence="4">
    <location>
        <begin position="785"/>
        <end position="829"/>
    </location>
</feature>
<gene>
    <name evidence="7" type="ORF">Ccrd_015900</name>
</gene>
<feature type="domain" description="Helicase C-terminal" evidence="6">
    <location>
        <begin position="294"/>
        <end position="477"/>
    </location>
</feature>
<comment type="similarity">
    <text evidence="1">Belongs to the helicase family. SKI2 subfamily.</text>
</comment>
<dbReference type="CDD" id="cd18795">
    <property type="entry name" value="SF2_C_Ski2"/>
    <property type="match status" value="1"/>
</dbReference>
<feature type="region of interest" description="Disordered" evidence="4">
    <location>
        <begin position="890"/>
        <end position="914"/>
    </location>
</feature>
<evidence type="ECO:0000256" key="1">
    <source>
        <dbReference type="ARBA" id="ARBA00010140"/>
    </source>
</evidence>
<dbReference type="SUPFAM" id="SSF158702">
    <property type="entry name" value="Sec63 N-terminal domain-like"/>
    <property type="match status" value="1"/>
</dbReference>
<dbReference type="InterPro" id="IPR011545">
    <property type="entry name" value="DEAD/DEAH_box_helicase_dom"/>
</dbReference>
<evidence type="ECO:0000259" key="6">
    <source>
        <dbReference type="PROSITE" id="PS51194"/>
    </source>
</evidence>
<dbReference type="GO" id="GO:0051321">
    <property type="term" value="P:meiotic cell cycle"/>
    <property type="evidence" value="ECO:0007669"/>
    <property type="project" value="UniProtKB-KW"/>
</dbReference>
<dbReference type="Gramene" id="KVI05756">
    <property type="protein sequence ID" value="KVI05756"/>
    <property type="gene ID" value="Ccrd_015900"/>
</dbReference>
<name>A0A103YAZ2_CYNCS</name>